<name>A0A9N9BBQ0_9GLOM</name>
<accession>A0A9N9BBQ0</accession>
<organism evidence="2 3">
    <name type="scientific">Paraglomus brasilianum</name>
    <dbReference type="NCBI Taxonomy" id="144538"/>
    <lineage>
        <taxon>Eukaryota</taxon>
        <taxon>Fungi</taxon>
        <taxon>Fungi incertae sedis</taxon>
        <taxon>Mucoromycota</taxon>
        <taxon>Glomeromycotina</taxon>
        <taxon>Glomeromycetes</taxon>
        <taxon>Paraglomerales</taxon>
        <taxon>Paraglomeraceae</taxon>
        <taxon>Paraglomus</taxon>
    </lineage>
</organism>
<dbReference type="OrthoDB" id="1901244at2759"/>
<dbReference type="InterPro" id="IPR010686">
    <property type="entry name" value="OBAP-like"/>
</dbReference>
<proteinExistence type="inferred from homology"/>
<dbReference type="PANTHER" id="PTHR31360">
    <property type="match status" value="1"/>
</dbReference>
<gene>
    <name evidence="2" type="ORF">PBRASI_LOCUS5663</name>
</gene>
<dbReference type="Pfam" id="PF06884">
    <property type="entry name" value="DUF1264"/>
    <property type="match status" value="1"/>
</dbReference>
<evidence type="ECO:0000256" key="1">
    <source>
        <dbReference type="ARBA" id="ARBA00009740"/>
    </source>
</evidence>
<evidence type="ECO:0000313" key="3">
    <source>
        <dbReference type="Proteomes" id="UP000789739"/>
    </source>
</evidence>
<sequence length="292" mass="33756">MASIRFLQRFKRSASEFKTFSRLDSFSTPQRRGAYALLAGFIVGAAGGSFLKLKKLEDAKGHIVAYAEGREPLSRKSSILDKGAELVQSFKPIDQIHQHLCGFQFYAHDMNRQLEVHQYCSHLSEDMRQCVMYDAPSKKGRLIGVEYIISDKLFESLPPEEKKFWHSHNYSVKSGLWVMPTGIPDIIHEPAERAELASLAKTYGKSFIFWQFDRGDRLPLGPPQLMMSFTDDWQLDQQVFARRDARYHLNTEAKRDERRRIPDMKVDPEADHWKSGKAWQPQMVKVPFKDVT</sequence>
<protein>
    <submittedName>
        <fullName evidence="2">3452_t:CDS:1</fullName>
    </submittedName>
</protein>
<evidence type="ECO:0000313" key="2">
    <source>
        <dbReference type="EMBL" id="CAG8562465.1"/>
    </source>
</evidence>
<reference evidence="2" key="1">
    <citation type="submission" date="2021-06" db="EMBL/GenBank/DDBJ databases">
        <authorList>
            <person name="Kallberg Y."/>
            <person name="Tangrot J."/>
            <person name="Rosling A."/>
        </authorList>
    </citation>
    <scope>NUCLEOTIDE SEQUENCE</scope>
    <source>
        <strain evidence="2">BR232B</strain>
    </source>
</reference>
<dbReference type="Proteomes" id="UP000789739">
    <property type="component" value="Unassembled WGS sequence"/>
</dbReference>
<dbReference type="AlphaFoldDB" id="A0A9N9BBQ0"/>
<dbReference type="PANTHER" id="PTHR31360:SF0">
    <property type="entry name" value="OIL BODY-ASSOCIATED PROTEIN 1B"/>
    <property type="match status" value="1"/>
</dbReference>
<dbReference type="EMBL" id="CAJVPI010000682">
    <property type="protein sequence ID" value="CAG8562465.1"/>
    <property type="molecule type" value="Genomic_DNA"/>
</dbReference>
<comment type="caution">
    <text evidence="2">The sequence shown here is derived from an EMBL/GenBank/DDBJ whole genome shotgun (WGS) entry which is preliminary data.</text>
</comment>
<comment type="similarity">
    <text evidence="1">Belongs to the OBAP family.</text>
</comment>
<keyword evidence="3" id="KW-1185">Reference proteome</keyword>